<comment type="subcellular location">
    <subcellularLocation>
        <location evidence="1">Cell membrane</location>
        <topology evidence="1">Multi-pass membrane protein</topology>
    </subcellularLocation>
</comment>
<proteinExistence type="inferred from homology"/>
<reference evidence="9 10" key="1">
    <citation type="submission" date="2020-02" db="EMBL/GenBank/DDBJ databases">
        <title>Genome sequencing for Draconibacterium sp. strain M1.</title>
        <authorList>
            <person name="Park S.-J."/>
        </authorList>
    </citation>
    <scope>NUCLEOTIDE SEQUENCE [LARGE SCALE GENOMIC DNA]</scope>
    <source>
        <strain evidence="9 10">M1</strain>
    </source>
</reference>
<feature type="domain" description="Glycine transporter" evidence="8">
    <location>
        <begin position="92"/>
        <end position="165"/>
    </location>
</feature>
<evidence type="ECO:0000313" key="9">
    <source>
        <dbReference type="EMBL" id="QIA08739.1"/>
    </source>
</evidence>
<feature type="transmembrane region" description="Helical" evidence="7">
    <location>
        <begin position="179"/>
        <end position="200"/>
    </location>
</feature>
<feature type="transmembrane region" description="Helical" evidence="7">
    <location>
        <begin position="117"/>
        <end position="137"/>
    </location>
</feature>
<protein>
    <submittedName>
        <fullName evidence="9">Trimeric intracellular cation channel family protein</fullName>
    </submittedName>
</protein>
<evidence type="ECO:0000256" key="2">
    <source>
        <dbReference type="ARBA" id="ARBA00008193"/>
    </source>
</evidence>
<dbReference type="InterPro" id="IPR005115">
    <property type="entry name" value="Gly_transporter"/>
</dbReference>
<dbReference type="Pfam" id="PF03458">
    <property type="entry name" value="Gly_transporter"/>
    <property type="match status" value="2"/>
</dbReference>
<sequence>MDLLLWFEYIGTFVFAISGTLTAADKRLDFFGATVAGFVTAIGGGTMRDLLLGDTPVAWMRTNNYFWVIIAAVVVTIIFRKHVMKLKRTLFLFDTIGIATFTLLGLKKALLFNIDPAMAVLMGMSSAVVGGVIRDILCNEVPLIFHREIYATACIAGALIYLVLNRLGVSELICETATVLSIVAIRIVAIRFNIALPRLINQKE</sequence>
<evidence type="ECO:0000313" key="10">
    <source>
        <dbReference type="Proteomes" id="UP000474630"/>
    </source>
</evidence>
<evidence type="ECO:0000259" key="8">
    <source>
        <dbReference type="Pfam" id="PF03458"/>
    </source>
</evidence>
<evidence type="ECO:0000256" key="3">
    <source>
        <dbReference type="ARBA" id="ARBA00022475"/>
    </source>
</evidence>
<dbReference type="GO" id="GO:0005886">
    <property type="term" value="C:plasma membrane"/>
    <property type="evidence" value="ECO:0007669"/>
    <property type="project" value="UniProtKB-SubCell"/>
</dbReference>
<dbReference type="Proteomes" id="UP000474630">
    <property type="component" value="Chromosome"/>
</dbReference>
<feature type="domain" description="Glycine transporter" evidence="8">
    <location>
        <begin position="5"/>
        <end position="80"/>
    </location>
</feature>
<dbReference type="KEGG" id="drc:G0Q07_13870"/>
<feature type="transmembrane region" description="Helical" evidence="7">
    <location>
        <begin position="30"/>
        <end position="51"/>
    </location>
</feature>
<dbReference type="AlphaFoldDB" id="A0A6C0RF21"/>
<evidence type="ECO:0000256" key="7">
    <source>
        <dbReference type="SAM" id="Phobius"/>
    </source>
</evidence>
<accession>A0A6C0RF21</accession>
<evidence type="ECO:0000256" key="5">
    <source>
        <dbReference type="ARBA" id="ARBA00022989"/>
    </source>
</evidence>
<keyword evidence="10" id="KW-1185">Reference proteome</keyword>
<keyword evidence="4 7" id="KW-0812">Transmembrane</keyword>
<dbReference type="EMBL" id="CP048409">
    <property type="protein sequence ID" value="QIA08739.1"/>
    <property type="molecule type" value="Genomic_DNA"/>
</dbReference>
<feature type="transmembrane region" description="Helical" evidence="7">
    <location>
        <begin position="63"/>
        <end position="79"/>
    </location>
</feature>
<dbReference type="PANTHER" id="PTHR30506:SF3">
    <property type="entry name" value="UPF0126 INNER MEMBRANE PROTEIN YADS-RELATED"/>
    <property type="match status" value="1"/>
</dbReference>
<feature type="transmembrane region" description="Helical" evidence="7">
    <location>
        <begin position="149"/>
        <end position="167"/>
    </location>
</feature>
<name>A0A6C0RF21_9BACT</name>
<evidence type="ECO:0000256" key="4">
    <source>
        <dbReference type="ARBA" id="ARBA00022692"/>
    </source>
</evidence>
<gene>
    <name evidence="9" type="ORF">G0Q07_13870</name>
</gene>
<feature type="transmembrane region" description="Helical" evidence="7">
    <location>
        <begin position="6"/>
        <end position="23"/>
    </location>
</feature>
<dbReference type="PANTHER" id="PTHR30506">
    <property type="entry name" value="INNER MEMBRANE PROTEIN"/>
    <property type="match status" value="1"/>
</dbReference>
<keyword evidence="5 7" id="KW-1133">Transmembrane helix</keyword>
<dbReference type="RefSeq" id="WP_163347087.1">
    <property type="nucleotide sequence ID" value="NZ_CP048409.1"/>
</dbReference>
<evidence type="ECO:0000256" key="1">
    <source>
        <dbReference type="ARBA" id="ARBA00004651"/>
    </source>
</evidence>
<evidence type="ECO:0000256" key="6">
    <source>
        <dbReference type="ARBA" id="ARBA00023136"/>
    </source>
</evidence>
<keyword evidence="3" id="KW-1003">Cell membrane</keyword>
<keyword evidence="6 7" id="KW-0472">Membrane</keyword>
<comment type="similarity">
    <text evidence="2">Belongs to the UPF0126 family.</text>
</comment>
<organism evidence="9 10">
    <name type="scientific">Draconibacterium halophilum</name>
    <dbReference type="NCBI Taxonomy" id="2706887"/>
    <lineage>
        <taxon>Bacteria</taxon>
        <taxon>Pseudomonadati</taxon>
        <taxon>Bacteroidota</taxon>
        <taxon>Bacteroidia</taxon>
        <taxon>Marinilabiliales</taxon>
        <taxon>Prolixibacteraceae</taxon>
        <taxon>Draconibacterium</taxon>
    </lineage>
</organism>